<dbReference type="GO" id="GO:0016740">
    <property type="term" value="F:transferase activity"/>
    <property type="evidence" value="ECO:0007669"/>
    <property type="project" value="UniProtKB-KW"/>
</dbReference>
<evidence type="ECO:0000313" key="1">
    <source>
        <dbReference type="EMBL" id="GER38219.1"/>
    </source>
</evidence>
<protein>
    <submittedName>
        <fullName evidence="1">Bactoprenol glucosyl transferase homolog fromprophage CPS-53</fullName>
    </submittedName>
</protein>
<proteinExistence type="predicted"/>
<name>A0A5A7PZ93_STRAF</name>
<accession>A0A5A7PZ93</accession>
<dbReference type="EMBL" id="BKCP01005461">
    <property type="protein sequence ID" value="GER38219.1"/>
    <property type="molecule type" value="Genomic_DNA"/>
</dbReference>
<evidence type="ECO:0000313" key="2">
    <source>
        <dbReference type="Proteomes" id="UP000325081"/>
    </source>
</evidence>
<keyword evidence="2" id="KW-1185">Reference proteome</keyword>
<dbReference type="Proteomes" id="UP000325081">
    <property type="component" value="Unassembled WGS sequence"/>
</dbReference>
<organism evidence="1 2">
    <name type="scientific">Striga asiatica</name>
    <name type="common">Asiatic witchweed</name>
    <name type="synonym">Buchnera asiatica</name>
    <dbReference type="NCBI Taxonomy" id="4170"/>
    <lineage>
        <taxon>Eukaryota</taxon>
        <taxon>Viridiplantae</taxon>
        <taxon>Streptophyta</taxon>
        <taxon>Embryophyta</taxon>
        <taxon>Tracheophyta</taxon>
        <taxon>Spermatophyta</taxon>
        <taxon>Magnoliopsida</taxon>
        <taxon>eudicotyledons</taxon>
        <taxon>Gunneridae</taxon>
        <taxon>Pentapetalae</taxon>
        <taxon>asterids</taxon>
        <taxon>lamiids</taxon>
        <taxon>Lamiales</taxon>
        <taxon>Orobanchaceae</taxon>
        <taxon>Buchnereae</taxon>
        <taxon>Striga</taxon>
    </lineage>
</organism>
<dbReference type="AlphaFoldDB" id="A0A5A7PZ93"/>
<gene>
    <name evidence="1" type="ORF">STAS_14685</name>
</gene>
<reference evidence="2" key="1">
    <citation type="journal article" date="2019" name="Curr. Biol.">
        <title>Genome Sequence of Striga asiatica Provides Insight into the Evolution of Plant Parasitism.</title>
        <authorList>
            <person name="Yoshida S."/>
            <person name="Kim S."/>
            <person name="Wafula E.K."/>
            <person name="Tanskanen J."/>
            <person name="Kim Y.M."/>
            <person name="Honaas L."/>
            <person name="Yang Z."/>
            <person name="Spallek T."/>
            <person name="Conn C.E."/>
            <person name="Ichihashi Y."/>
            <person name="Cheong K."/>
            <person name="Cui S."/>
            <person name="Der J.P."/>
            <person name="Gundlach H."/>
            <person name="Jiao Y."/>
            <person name="Hori C."/>
            <person name="Ishida J.K."/>
            <person name="Kasahara H."/>
            <person name="Kiba T."/>
            <person name="Kim M.S."/>
            <person name="Koo N."/>
            <person name="Laohavisit A."/>
            <person name="Lee Y.H."/>
            <person name="Lumba S."/>
            <person name="McCourt P."/>
            <person name="Mortimer J.C."/>
            <person name="Mutuku J.M."/>
            <person name="Nomura T."/>
            <person name="Sasaki-Sekimoto Y."/>
            <person name="Seto Y."/>
            <person name="Wang Y."/>
            <person name="Wakatake T."/>
            <person name="Sakakibara H."/>
            <person name="Demura T."/>
            <person name="Yamaguchi S."/>
            <person name="Yoneyama K."/>
            <person name="Manabe R.I."/>
            <person name="Nelson D.C."/>
            <person name="Schulman A.H."/>
            <person name="Timko M.P."/>
            <person name="dePamphilis C.W."/>
            <person name="Choi D."/>
            <person name="Shirasu K."/>
        </authorList>
    </citation>
    <scope>NUCLEOTIDE SEQUENCE [LARGE SCALE GENOMIC DNA]</scope>
    <source>
        <strain evidence="2">cv. UVA1</strain>
    </source>
</reference>
<keyword evidence="1" id="KW-0808">Transferase</keyword>
<sequence length="115" mass="12458">MLVSGLQATGRRGNRFNLIAQAVESNPGVDPPELIRDLLGVYLRKAPAGRTSTGKTKRERGVAPTLIKENPVPCLRNFRCPETLTALLLMSRQTGGYQDVVKASPKPNSKSSSIQ</sequence>
<comment type="caution">
    <text evidence="1">The sequence shown here is derived from an EMBL/GenBank/DDBJ whole genome shotgun (WGS) entry which is preliminary data.</text>
</comment>